<dbReference type="SMART" id="SM00729">
    <property type="entry name" value="Elp3"/>
    <property type="match status" value="1"/>
</dbReference>
<feature type="domain" description="Radical SAM core" evidence="7">
    <location>
        <begin position="50"/>
        <end position="283"/>
    </location>
</feature>
<dbReference type="SFLD" id="SFLDG01095">
    <property type="entry name" value="Uncharacterised_Radical_SAM_Su"/>
    <property type="match status" value="1"/>
</dbReference>
<dbReference type="EMBL" id="FUYC01000005">
    <property type="protein sequence ID" value="SKA82305.1"/>
    <property type="molecule type" value="Genomic_DNA"/>
</dbReference>
<dbReference type="AlphaFoldDB" id="A0A1T4WZK7"/>
<reference evidence="8 9" key="1">
    <citation type="submission" date="2017-02" db="EMBL/GenBank/DDBJ databases">
        <authorList>
            <person name="Peterson S.W."/>
        </authorList>
    </citation>
    <scope>NUCLEOTIDE SEQUENCE [LARGE SCALE GENOMIC DNA]</scope>
    <source>
        <strain evidence="8 9">DSM 16080</strain>
    </source>
</reference>
<dbReference type="InterPro" id="IPR013785">
    <property type="entry name" value="Aldolase_TIM"/>
</dbReference>
<dbReference type="Pfam" id="PF04055">
    <property type="entry name" value="Radical_SAM"/>
    <property type="match status" value="1"/>
</dbReference>
<feature type="region of interest" description="Disordered" evidence="6">
    <location>
        <begin position="1"/>
        <end position="26"/>
    </location>
</feature>
<evidence type="ECO:0000313" key="9">
    <source>
        <dbReference type="Proteomes" id="UP000190027"/>
    </source>
</evidence>
<dbReference type="GO" id="GO:0051536">
    <property type="term" value="F:iron-sulfur cluster binding"/>
    <property type="evidence" value="ECO:0007669"/>
    <property type="project" value="UniProtKB-KW"/>
</dbReference>
<evidence type="ECO:0000256" key="1">
    <source>
        <dbReference type="ARBA" id="ARBA00001966"/>
    </source>
</evidence>
<dbReference type="SFLD" id="SFLDS00029">
    <property type="entry name" value="Radical_SAM"/>
    <property type="match status" value="1"/>
</dbReference>
<protein>
    <submittedName>
        <fullName evidence="8">Fe-S oxidoreductase</fullName>
    </submittedName>
</protein>
<comment type="cofactor">
    <cofactor evidence="1">
        <name>[4Fe-4S] cluster</name>
        <dbReference type="ChEBI" id="CHEBI:49883"/>
    </cofactor>
</comment>
<proteinExistence type="predicted"/>
<dbReference type="Gene3D" id="3.20.20.70">
    <property type="entry name" value="Aldolase class I"/>
    <property type="match status" value="1"/>
</dbReference>
<dbReference type="InterPro" id="IPR051198">
    <property type="entry name" value="BchE-like"/>
</dbReference>
<keyword evidence="2" id="KW-0949">S-adenosyl-L-methionine</keyword>
<accession>A0A1T4WZK7</accession>
<dbReference type="GO" id="GO:0003824">
    <property type="term" value="F:catalytic activity"/>
    <property type="evidence" value="ECO:0007669"/>
    <property type="project" value="InterPro"/>
</dbReference>
<dbReference type="InterPro" id="IPR006638">
    <property type="entry name" value="Elp3/MiaA/NifB-like_rSAM"/>
</dbReference>
<evidence type="ECO:0000256" key="6">
    <source>
        <dbReference type="SAM" id="MobiDB-lite"/>
    </source>
</evidence>
<evidence type="ECO:0000313" key="8">
    <source>
        <dbReference type="EMBL" id="SKA82305.1"/>
    </source>
</evidence>
<gene>
    <name evidence="8" type="ORF">SAMN02745704_01538</name>
</gene>
<keyword evidence="3" id="KW-0479">Metal-binding</keyword>
<dbReference type="PANTHER" id="PTHR43409:SF4">
    <property type="entry name" value="RADICAL SAM SUPERFAMILY PROTEIN"/>
    <property type="match status" value="1"/>
</dbReference>
<dbReference type="CDD" id="cd01335">
    <property type="entry name" value="Radical_SAM"/>
    <property type="match status" value="1"/>
</dbReference>
<dbReference type="PROSITE" id="PS51918">
    <property type="entry name" value="RADICAL_SAM"/>
    <property type="match status" value="1"/>
</dbReference>
<keyword evidence="4" id="KW-0408">Iron</keyword>
<evidence type="ECO:0000256" key="4">
    <source>
        <dbReference type="ARBA" id="ARBA00023004"/>
    </source>
</evidence>
<name>A0A1T4WZK7_9BACT</name>
<organism evidence="8 9">
    <name type="scientific">Paucidesulfovibrio gracilis DSM 16080</name>
    <dbReference type="NCBI Taxonomy" id="1121449"/>
    <lineage>
        <taxon>Bacteria</taxon>
        <taxon>Pseudomonadati</taxon>
        <taxon>Thermodesulfobacteriota</taxon>
        <taxon>Desulfovibrionia</taxon>
        <taxon>Desulfovibrionales</taxon>
        <taxon>Desulfovibrionaceae</taxon>
        <taxon>Paucidesulfovibrio</taxon>
    </lineage>
</organism>
<evidence type="ECO:0000259" key="7">
    <source>
        <dbReference type="PROSITE" id="PS51918"/>
    </source>
</evidence>
<keyword evidence="9" id="KW-1185">Reference proteome</keyword>
<evidence type="ECO:0000256" key="3">
    <source>
        <dbReference type="ARBA" id="ARBA00022723"/>
    </source>
</evidence>
<dbReference type="Proteomes" id="UP000190027">
    <property type="component" value="Unassembled WGS sequence"/>
</dbReference>
<dbReference type="SFLD" id="SFLDG01082">
    <property type="entry name" value="B12-binding_domain_containing"/>
    <property type="match status" value="1"/>
</dbReference>
<evidence type="ECO:0000256" key="5">
    <source>
        <dbReference type="ARBA" id="ARBA00023014"/>
    </source>
</evidence>
<keyword evidence="5" id="KW-0411">Iron-sulfur</keyword>
<dbReference type="STRING" id="1121449.SAMN02745704_01538"/>
<dbReference type="SUPFAM" id="SSF102114">
    <property type="entry name" value="Radical SAM enzymes"/>
    <property type="match status" value="1"/>
</dbReference>
<evidence type="ECO:0000256" key="2">
    <source>
        <dbReference type="ARBA" id="ARBA00022691"/>
    </source>
</evidence>
<sequence length="330" mass="36237">MERGSRGKNLSSERFAPWSPKATHSTPSRLACLPELVQTSLMDYQGRIIRPPSEAESILLQVTTGCSHGKCTFCGAYQGKRFSIKPEDVVTKDIGYAARHFPDQRRLFLCDGDALIMPQARLVGLLDEIRSALPRLTRIGSYANAKAVARKTDAELRELRRHGLGMLYMGLESGHDPTLRRVKKYGDAAFLVQQGQRLRDAGFRLNVTVLLGLGGPDQSLEHARATGAALSAMDPDQAAALTLMLIPGTPLHAEAQSGHFRELTAHEALVELRELLAHTHLTRGLFLSDHASNRLPLQVRLPKGREKALARIDAALAGGVRLKPEALRRL</sequence>
<dbReference type="GO" id="GO:0046872">
    <property type="term" value="F:metal ion binding"/>
    <property type="evidence" value="ECO:0007669"/>
    <property type="project" value="UniProtKB-KW"/>
</dbReference>
<dbReference type="PANTHER" id="PTHR43409">
    <property type="entry name" value="ANAEROBIC MAGNESIUM-PROTOPORPHYRIN IX MONOMETHYL ESTER CYCLASE-RELATED"/>
    <property type="match status" value="1"/>
</dbReference>
<dbReference type="InterPro" id="IPR007197">
    <property type="entry name" value="rSAM"/>
</dbReference>
<dbReference type="InterPro" id="IPR058240">
    <property type="entry name" value="rSAM_sf"/>
</dbReference>